<keyword evidence="2" id="KW-1185">Reference proteome</keyword>
<proteinExistence type="predicted"/>
<feature type="non-terminal residue" evidence="1">
    <location>
        <position position="1"/>
    </location>
</feature>
<protein>
    <submittedName>
        <fullName evidence="1">Uncharacterized protein</fullName>
    </submittedName>
</protein>
<sequence>VLYRAYDDFHRGAMISLVTGCRVLDLPLCYDEKHRGAMAADLSC</sequence>
<dbReference type="EMBL" id="LXQA010850567">
    <property type="protein sequence ID" value="MCI73976.1"/>
    <property type="molecule type" value="Genomic_DNA"/>
</dbReference>
<evidence type="ECO:0000313" key="1">
    <source>
        <dbReference type="EMBL" id="MCI73976.1"/>
    </source>
</evidence>
<name>A0A392UNF7_9FABA</name>
<dbReference type="AlphaFoldDB" id="A0A392UNF7"/>
<accession>A0A392UNF7</accession>
<comment type="caution">
    <text evidence="1">The sequence shown here is derived from an EMBL/GenBank/DDBJ whole genome shotgun (WGS) entry which is preliminary data.</text>
</comment>
<reference evidence="1 2" key="1">
    <citation type="journal article" date="2018" name="Front. Plant Sci.">
        <title>Red Clover (Trifolium pratense) and Zigzag Clover (T. medium) - A Picture of Genomic Similarities and Differences.</title>
        <authorList>
            <person name="Dluhosova J."/>
            <person name="Istvanek J."/>
            <person name="Nedelnik J."/>
            <person name="Repkova J."/>
        </authorList>
    </citation>
    <scope>NUCLEOTIDE SEQUENCE [LARGE SCALE GENOMIC DNA]</scope>
    <source>
        <strain evidence="2">cv. 10/8</strain>
        <tissue evidence="1">Leaf</tissue>
    </source>
</reference>
<organism evidence="1 2">
    <name type="scientific">Trifolium medium</name>
    <dbReference type="NCBI Taxonomy" id="97028"/>
    <lineage>
        <taxon>Eukaryota</taxon>
        <taxon>Viridiplantae</taxon>
        <taxon>Streptophyta</taxon>
        <taxon>Embryophyta</taxon>
        <taxon>Tracheophyta</taxon>
        <taxon>Spermatophyta</taxon>
        <taxon>Magnoliopsida</taxon>
        <taxon>eudicotyledons</taxon>
        <taxon>Gunneridae</taxon>
        <taxon>Pentapetalae</taxon>
        <taxon>rosids</taxon>
        <taxon>fabids</taxon>
        <taxon>Fabales</taxon>
        <taxon>Fabaceae</taxon>
        <taxon>Papilionoideae</taxon>
        <taxon>50 kb inversion clade</taxon>
        <taxon>NPAAA clade</taxon>
        <taxon>Hologalegina</taxon>
        <taxon>IRL clade</taxon>
        <taxon>Trifolieae</taxon>
        <taxon>Trifolium</taxon>
    </lineage>
</organism>
<evidence type="ECO:0000313" key="2">
    <source>
        <dbReference type="Proteomes" id="UP000265520"/>
    </source>
</evidence>
<dbReference type="Proteomes" id="UP000265520">
    <property type="component" value="Unassembled WGS sequence"/>
</dbReference>